<feature type="domain" description="PPM-type phosphatase" evidence="1">
    <location>
        <begin position="4"/>
        <end position="243"/>
    </location>
</feature>
<protein>
    <submittedName>
        <fullName evidence="2">Serine/threonine-protein phosphatase</fullName>
    </submittedName>
</protein>
<dbReference type="InterPro" id="IPR001932">
    <property type="entry name" value="PPM-type_phosphatase-like_dom"/>
</dbReference>
<evidence type="ECO:0000313" key="2">
    <source>
        <dbReference type="EMBL" id="QNP49155.1"/>
    </source>
</evidence>
<name>A0A7H0GLI9_9BURK</name>
<dbReference type="SMART" id="SM00331">
    <property type="entry name" value="PP2C_SIG"/>
    <property type="match status" value="1"/>
</dbReference>
<dbReference type="EMBL" id="CP060783">
    <property type="protein sequence ID" value="QNP49155.1"/>
    <property type="molecule type" value="Genomic_DNA"/>
</dbReference>
<proteinExistence type="predicted"/>
<dbReference type="SUPFAM" id="SSF81606">
    <property type="entry name" value="PP2C-like"/>
    <property type="match status" value="1"/>
</dbReference>
<dbReference type="SMART" id="SM00332">
    <property type="entry name" value="PP2Cc"/>
    <property type="match status" value="1"/>
</dbReference>
<dbReference type="AlphaFoldDB" id="A0A7H0GLI9"/>
<reference evidence="2 3" key="1">
    <citation type="submission" date="2020-08" db="EMBL/GenBank/DDBJ databases">
        <title>Genome sequence of Diaphorobacter aerolatus KACC 16536T.</title>
        <authorList>
            <person name="Hyun D.-W."/>
            <person name="Bae J.-W."/>
        </authorList>
    </citation>
    <scope>NUCLEOTIDE SEQUENCE [LARGE SCALE GENOMIC DNA]</scope>
    <source>
        <strain evidence="2 3">KACC 16536</strain>
    </source>
</reference>
<dbReference type="Pfam" id="PF13672">
    <property type="entry name" value="PP2C_2"/>
    <property type="match status" value="1"/>
</dbReference>
<organism evidence="2 3">
    <name type="scientific">Diaphorobacter aerolatus</name>
    <dbReference type="NCBI Taxonomy" id="1288495"/>
    <lineage>
        <taxon>Bacteria</taxon>
        <taxon>Pseudomonadati</taxon>
        <taxon>Pseudomonadota</taxon>
        <taxon>Betaproteobacteria</taxon>
        <taxon>Burkholderiales</taxon>
        <taxon>Comamonadaceae</taxon>
        <taxon>Diaphorobacter</taxon>
    </lineage>
</organism>
<gene>
    <name evidence="2" type="ORF">H9K75_03240</name>
</gene>
<dbReference type="Gene3D" id="3.60.40.10">
    <property type="entry name" value="PPM-type phosphatase domain"/>
    <property type="match status" value="1"/>
</dbReference>
<keyword evidence="3" id="KW-1185">Reference proteome</keyword>
<dbReference type="KEGG" id="daer:H9K75_03240"/>
<dbReference type="RefSeq" id="WP_187724747.1">
    <property type="nucleotide sequence ID" value="NZ_CP060783.1"/>
</dbReference>
<dbReference type="CDD" id="cd00143">
    <property type="entry name" value="PP2Cc"/>
    <property type="match status" value="1"/>
</dbReference>
<dbReference type="PANTHER" id="PTHR47992">
    <property type="entry name" value="PROTEIN PHOSPHATASE"/>
    <property type="match status" value="1"/>
</dbReference>
<evidence type="ECO:0000259" key="1">
    <source>
        <dbReference type="PROSITE" id="PS51746"/>
    </source>
</evidence>
<dbReference type="InterPro" id="IPR015655">
    <property type="entry name" value="PP2C"/>
</dbReference>
<dbReference type="Proteomes" id="UP000516028">
    <property type="component" value="Chromosome"/>
</dbReference>
<accession>A0A7H0GLI9</accession>
<dbReference type="PROSITE" id="PS51746">
    <property type="entry name" value="PPM_2"/>
    <property type="match status" value="1"/>
</dbReference>
<evidence type="ECO:0000313" key="3">
    <source>
        <dbReference type="Proteomes" id="UP000516028"/>
    </source>
</evidence>
<sequence>MEFEIATLSSQGGRDYNEDVHGHWHDGNMLACLVADGAGGHGGGDVAAQTVKSSVLGGFSMHPALDASGMRALLEQANADIVSLQAQGGSLAHMRSTAVLAVIDLHTESMMWAHSGDSRAYLFRDHAIVARTTDHSLVQQMVSGGMLDEEGARRHPQRNVLLSALGSNEEPPDIAVSSGMQLRAGDVLLLCSDGVWEVLGDAGLLDALRGCASAAQWVAQLNTRISSLSKPGSDNFTALVIWVGMQAEDRTVLL</sequence>
<dbReference type="GO" id="GO:0004722">
    <property type="term" value="F:protein serine/threonine phosphatase activity"/>
    <property type="evidence" value="ECO:0007669"/>
    <property type="project" value="InterPro"/>
</dbReference>
<dbReference type="InterPro" id="IPR036457">
    <property type="entry name" value="PPM-type-like_dom_sf"/>
</dbReference>